<name>A0A3S0QPF2_STEMA</name>
<proteinExistence type="predicted"/>
<dbReference type="PANTHER" id="PTHR30055">
    <property type="entry name" value="HTH-TYPE TRANSCRIPTIONAL REGULATOR RUTR"/>
    <property type="match status" value="1"/>
</dbReference>
<evidence type="ECO:0000256" key="1">
    <source>
        <dbReference type="ARBA" id="ARBA00023015"/>
    </source>
</evidence>
<dbReference type="GO" id="GO:0003700">
    <property type="term" value="F:DNA-binding transcription factor activity"/>
    <property type="evidence" value="ECO:0007669"/>
    <property type="project" value="TreeGrafter"/>
</dbReference>
<dbReference type="Proteomes" id="UP000271705">
    <property type="component" value="Unassembled WGS sequence"/>
</dbReference>
<dbReference type="InterPro" id="IPR050109">
    <property type="entry name" value="HTH-type_TetR-like_transc_reg"/>
</dbReference>
<dbReference type="GO" id="GO:0000976">
    <property type="term" value="F:transcription cis-regulatory region binding"/>
    <property type="evidence" value="ECO:0007669"/>
    <property type="project" value="TreeGrafter"/>
</dbReference>
<reference evidence="6 7" key="1">
    <citation type="submission" date="2018-12" db="EMBL/GenBank/DDBJ databases">
        <authorList>
            <person name="Kartti S."/>
            <person name="Manni A."/>
            <person name="Chemao El Fihri M.W."/>
            <person name="Laamarti M."/>
            <person name="Temsamani L."/>
            <person name="El Jamali J.E."/>
            <person name="Ouadghiri M."/>
            <person name="Ibrahimi A."/>
            <person name="Filati-Maltouf A."/>
        </authorList>
    </citation>
    <scope>NUCLEOTIDE SEQUENCE [LARGE SCALE GENOMIC DNA]</scope>
    <source>
        <strain evidence="6 7">MDMC339</strain>
    </source>
</reference>
<feature type="DNA-binding region" description="H-T-H motif" evidence="4">
    <location>
        <begin position="41"/>
        <end position="60"/>
    </location>
</feature>
<evidence type="ECO:0000256" key="3">
    <source>
        <dbReference type="ARBA" id="ARBA00023163"/>
    </source>
</evidence>
<keyword evidence="2 4" id="KW-0238">DNA-binding</keyword>
<dbReference type="Gene3D" id="1.10.357.10">
    <property type="entry name" value="Tetracycline Repressor, domain 2"/>
    <property type="match status" value="2"/>
</dbReference>
<evidence type="ECO:0000313" key="6">
    <source>
        <dbReference type="EMBL" id="RTQ88045.1"/>
    </source>
</evidence>
<dbReference type="PROSITE" id="PS50977">
    <property type="entry name" value="HTH_TETR_2"/>
    <property type="match status" value="1"/>
</dbReference>
<evidence type="ECO:0000256" key="2">
    <source>
        <dbReference type="ARBA" id="ARBA00023125"/>
    </source>
</evidence>
<protein>
    <submittedName>
        <fullName evidence="6">TetR family transcriptional regulator</fullName>
    </submittedName>
</protein>
<accession>A0A3S0QPF2</accession>
<feature type="domain" description="HTH tetR-type" evidence="5">
    <location>
        <begin position="18"/>
        <end position="78"/>
    </location>
</feature>
<evidence type="ECO:0000313" key="7">
    <source>
        <dbReference type="Proteomes" id="UP000271705"/>
    </source>
</evidence>
<dbReference type="PANTHER" id="PTHR30055:SF234">
    <property type="entry name" value="HTH-TYPE TRANSCRIPTIONAL REGULATOR BETI"/>
    <property type="match status" value="1"/>
</dbReference>
<sequence length="413" mass="45021">MSNRDGAVAMAGMEAEALPMRLRLLQVARHELAGGGTRALGLRRIAAAAGVTLATLSYHLGSKAQLMQALVDAERERDRLWHADWLACMAAVPRWDAPALATMLEQYLQAAGADDAHDDVRVTRLVWAELMLHAGVDPATAALLQPWLQDRRRFWQQLLAARIDDEAQWSELLFAYASDEGVHALALEALPDYRLLRRLAIERLSHGLHPLQRVGLASTTAVFEVLVQRLDPALGLVTPEGTSPLLEPGRRRDIAVAACEVILEEGAQALTHRAVAERLGIPASSVAYHCRTGADLLIAGQEMVYLVAQGRMPAPRDDSATQRQRVTMRGTLSISLAAARDPVLRPHAVDLRRLRGENLARLLREGDHRLADRLDAQAAAIAGLGAAALTDAEGGDRQRPGQLLEWQLRDLSG</sequence>
<dbReference type="Pfam" id="PF00440">
    <property type="entry name" value="TetR_N"/>
    <property type="match status" value="1"/>
</dbReference>
<dbReference type="SUPFAM" id="SSF46689">
    <property type="entry name" value="Homeodomain-like"/>
    <property type="match status" value="2"/>
</dbReference>
<dbReference type="InterPro" id="IPR009057">
    <property type="entry name" value="Homeodomain-like_sf"/>
</dbReference>
<comment type="caution">
    <text evidence="6">The sequence shown here is derived from an EMBL/GenBank/DDBJ whole genome shotgun (WGS) entry which is preliminary data.</text>
</comment>
<keyword evidence="3" id="KW-0804">Transcription</keyword>
<evidence type="ECO:0000256" key="4">
    <source>
        <dbReference type="PROSITE-ProRule" id="PRU00335"/>
    </source>
</evidence>
<dbReference type="InterPro" id="IPR001647">
    <property type="entry name" value="HTH_TetR"/>
</dbReference>
<dbReference type="EMBL" id="RXLZ01000038">
    <property type="protein sequence ID" value="RTQ88045.1"/>
    <property type="molecule type" value="Genomic_DNA"/>
</dbReference>
<organism evidence="6 7">
    <name type="scientific">Stenotrophomonas maltophilia</name>
    <name type="common">Pseudomonas maltophilia</name>
    <name type="synonym">Xanthomonas maltophilia</name>
    <dbReference type="NCBI Taxonomy" id="40324"/>
    <lineage>
        <taxon>Bacteria</taxon>
        <taxon>Pseudomonadati</taxon>
        <taxon>Pseudomonadota</taxon>
        <taxon>Gammaproteobacteria</taxon>
        <taxon>Lysobacterales</taxon>
        <taxon>Lysobacteraceae</taxon>
        <taxon>Stenotrophomonas</taxon>
        <taxon>Stenotrophomonas maltophilia group</taxon>
    </lineage>
</organism>
<keyword evidence="1" id="KW-0805">Transcription regulation</keyword>
<evidence type="ECO:0000259" key="5">
    <source>
        <dbReference type="PROSITE" id="PS50977"/>
    </source>
</evidence>
<gene>
    <name evidence="6" type="ORF">EKL94_13625</name>
</gene>
<dbReference type="AlphaFoldDB" id="A0A3S0QPF2"/>
<dbReference type="RefSeq" id="WP_126929488.1">
    <property type="nucleotide sequence ID" value="NZ_RXLZ01000038.1"/>
</dbReference>